<dbReference type="AlphaFoldDB" id="A0A169QEV9"/>
<protein>
    <submittedName>
        <fullName evidence="6">Response regulator receiver protein</fullName>
    </submittedName>
</protein>
<feature type="domain" description="Response regulatory" evidence="5">
    <location>
        <begin position="11"/>
        <end position="124"/>
    </location>
</feature>
<evidence type="ECO:0000256" key="2">
    <source>
        <dbReference type="ARBA" id="ARBA00023015"/>
    </source>
</evidence>
<dbReference type="InterPro" id="IPR050595">
    <property type="entry name" value="Bact_response_regulator"/>
</dbReference>
<evidence type="ECO:0000256" key="1">
    <source>
        <dbReference type="ARBA" id="ARBA00022553"/>
    </source>
</evidence>
<accession>A0A169QEV9</accession>
<dbReference type="PROSITE" id="PS50110">
    <property type="entry name" value="RESPONSE_REGULATORY"/>
    <property type="match status" value="1"/>
</dbReference>
<sequence>MPKKPLSPTAPVLVVEDDGLVRMVAVDMLEDAGFDVLEAGSADAAWTILERTLSVGALFTDIDMPGTMDGLTLAGRVAERWPDIRLVVPPGGKDLHDAGLPDHGRFLLKLYRQGELLEAIAAAA</sequence>
<dbReference type="Pfam" id="PF00072">
    <property type="entry name" value="Response_reg"/>
    <property type="match status" value="1"/>
</dbReference>
<dbReference type="Proteomes" id="UP000218288">
    <property type="component" value="Chromosome"/>
</dbReference>
<keyword evidence="2" id="KW-0805">Transcription regulation</keyword>
<dbReference type="Gene3D" id="3.40.50.2300">
    <property type="match status" value="1"/>
</dbReference>
<evidence type="ECO:0000313" key="7">
    <source>
        <dbReference type="Proteomes" id="UP000218288"/>
    </source>
</evidence>
<proteinExistence type="predicted"/>
<dbReference type="SUPFAM" id="SSF52172">
    <property type="entry name" value="CheY-like"/>
    <property type="match status" value="1"/>
</dbReference>
<evidence type="ECO:0000256" key="3">
    <source>
        <dbReference type="ARBA" id="ARBA00023163"/>
    </source>
</evidence>
<evidence type="ECO:0000313" key="6">
    <source>
        <dbReference type="EMBL" id="BAU88787.1"/>
    </source>
</evidence>
<dbReference type="RefSeq" id="WP_096483023.1">
    <property type="nucleotide sequence ID" value="NZ_AP014809.1"/>
</dbReference>
<organism evidence="6 7">
    <name type="scientific">Methylorubrum populi</name>
    <dbReference type="NCBI Taxonomy" id="223967"/>
    <lineage>
        <taxon>Bacteria</taxon>
        <taxon>Pseudomonadati</taxon>
        <taxon>Pseudomonadota</taxon>
        <taxon>Alphaproteobacteria</taxon>
        <taxon>Hyphomicrobiales</taxon>
        <taxon>Methylobacteriaceae</taxon>
        <taxon>Methylorubrum</taxon>
    </lineage>
</organism>
<dbReference type="PANTHER" id="PTHR44591:SF3">
    <property type="entry name" value="RESPONSE REGULATORY DOMAIN-CONTAINING PROTEIN"/>
    <property type="match status" value="1"/>
</dbReference>
<gene>
    <name evidence="6" type="ORF">MPPM_0182</name>
</gene>
<keyword evidence="3" id="KW-0804">Transcription</keyword>
<dbReference type="OrthoDB" id="9784719at2"/>
<dbReference type="InterPro" id="IPR001789">
    <property type="entry name" value="Sig_transdc_resp-reg_receiver"/>
</dbReference>
<dbReference type="GO" id="GO:0000160">
    <property type="term" value="P:phosphorelay signal transduction system"/>
    <property type="evidence" value="ECO:0007669"/>
    <property type="project" value="InterPro"/>
</dbReference>
<reference evidence="6 7" key="1">
    <citation type="journal article" date="2016" name="Genome Announc.">
        <title>Complete Genome Sequence of Methylobacterium populi P-1M, Isolated from Pink-Pigmented Household Biofilm.</title>
        <authorList>
            <person name="Morohoshi T."/>
            <person name="Ikeda T."/>
        </authorList>
    </citation>
    <scope>NUCLEOTIDE SEQUENCE [LARGE SCALE GENOMIC DNA]</scope>
    <source>
        <strain evidence="6 7">P-1M</strain>
    </source>
</reference>
<dbReference type="SMART" id="SM00448">
    <property type="entry name" value="REC"/>
    <property type="match status" value="1"/>
</dbReference>
<evidence type="ECO:0000259" key="5">
    <source>
        <dbReference type="PROSITE" id="PS50110"/>
    </source>
</evidence>
<evidence type="ECO:0000256" key="4">
    <source>
        <dbReference type="PROSITE-ProRule" id="PRU00169"/>
    </source>
</evidence>
<name>A0A169QEV9_9HYPH</name>
<dbReference type="InterPro" id="IPR011006">
    <property type="entry name" value="CheY-like_superfamily"/>
</dbReference>
<feature type="modified residue" description="4-aspartylphosphate" evidence="4">
    <location>
        <position position="61"/>
    </location>
</feature>
<keyword evidence="1 4" id="KW-0597">Phosphoprotein</keyword>
<dbReference type="EMBL" id="AP014809">
    <property type="protein sequence ID" value="BAU88787.1"/>
    <property type="molecule type" value="Genomic_DNA"/>
</dbReference>
<dbReference type="PANTHER" id="PTHR44591">
    <property type="entry name" value="STRESS RESPONSE REGULATOR PROTEIN 1"/>
    <property type="match status" value="1"/>
</dbReference>